<comment type="similarity">
    <text evidence="1">Belongs to the protein kinase superfamily. ADCK protein kinase family.</text>
</comment>
<dbReference type="CDD" id="cd13969">
    <property type="entry name" value="ADCK1-like"/>
    <property type="match status" value="1"/>
</dbReference>
<reference evidence="4" key="1">
    <citation type="submission" date="2020-03" db="EMBL/GenBank/DDBJ databases">
        <title>Transcriptomic Profiling of the Digestive Tract of the Rat Flea, Xenopsylla cheopis, Following Blood Feeding and Infection with Yersinia pestis.</title>
        <authorList>
            <person name="Bland D.M."/>
            <person name="Martens C.A."/>
            <person name="Virtaneva K."/>
            <person name="Kanakabandi K."/>
            <person name="Long D."/>
            <person name="Rosenke R."/>
            <person name="Saturday G.A."/>
            <person name="Hoyt F.H."/>
            <person name="Bruno D.P."/>
            <person name="Ribeiro J.M.C."/>
            <person name="Hinnebusch J."/>
        </authorList>
    </citation>
    <scope>NUCLEOTIDE SEQUENCE</scope>
</reference>
<evidence type="ECO:0000313" key="4">
    <source>
        <dbReference type="EMBL" id="NOV50434.1"/>
    </source>
</evidence>
<evidence type="ECO:0000256" key="2">
    <source>
        <dbReference type="SAM" id="SignalP"/>
    </source>
</evidence>
<dbReference type="InterPro" id="IPR051130">
    <property type="entry name" value="Mito_struct-func_regulator"/>
</dbReference>
<dbReference type="SUPFAM" id="SSF56112">
    <property type="entry name" value="Protein kinase-like (PK-like)"/>
    <property type="match status" value="1"/>
</dbReference>
<evidence type="ECO:0000256" key="1">
    <source>
        <dbReference type="ARBA" id="ARBA00009670"/>
    </source>
</evidence>
<keyword evidence="2" id="KW-0732">Signal</keyword>
<sequence length="517" mass="59267">MWTTRRVLAWGLVGGSALFTASSLKSNDYNINSVGIVRLARATSTVFSIGLTYKIKLKDHGLDKASQQYKDLKSQIHQIGADKLLELCCANQGVYIKVGQHIGALDYLLPKEYVNTMKVLHSHAPKHSIKDVYKVLQEEFKKDPHDIFSSFDEEPLGTASLAQVHKAVLKDGSVVAVKVQHRYVQGNSLVDMKTMEILVKIVSLVFPDFKFQWLVDETKKNIPKELNFEAEGKNAEKIAVMFKDKTWLKVPKIHWDLTTHRVLTMDFLEGGQVNDLDYIKKNNMNPLEITNKLGTLYSEMIFINGFVHSDPHPGNILVQKNGKHINLVLLDHGLYADLSNDFRYEYSQLWLSILKVDRSAMKSHSINLGIMDNLYGLFACMITGRPWESVLSGIDKVSHSQKEKDLFQKQLPNVLPQISDVLQKVNRQMLLIFKTNDLLRGIEYTLQTSSNMLSFMTMSKCCINAVHKEQIDRTCSKYKKMRIFISKQWLLFKLKLYYGYLSLRRKDFYGLFNVLTN</sequence>
<proteinExistence type="inferred from homology"/>
<feature type="signal peptide" evidence="2">
    <location>
        <begin position="1"/>
        <end position="23"/>
    </location>
</feature>
<dbReference type="PANTHER" id="PTHR43173">
    <property type="entry name" value="ABC1 FAMILY PROTEIN"/>
    <property type="match status" value="1"/>
</dbReference>
<feature type="domain" description="ABC1 atypical kinase-like" evidence="3">
    <location>
        <begin position="120"/>
        <end position="364"/>
    </location>
</feature>
<dbReference type="GO" id="GO:0005743">
    <property type="term" value="C:mitochondrial inner membrane"/>
    <property type="evidence" value="ECO:0007669"/>
    <property type="project" value="TreeGrafter"/>
</dbReference>
<dbReference type="AlphaFoldDB" id="A0A6M2DWS5"/>
<organism evidence="4">
    <name type="scientific">Xenopsylla cheopis</name>
    <name type="common">Oriental rat flea</name>
    <name type="synonym">Pulex cheopis</name>
    <dbReference type="NCBI Taxonomy" id="163159"/>
    <lineage>
        <taxon>Eukaryota</taxon>
        <taxon>Metazoa</taxon>
        <taxon>Ecdysozoa</taxon>
        <taxon>Arthropoda</taxon>
        <taxon>Hexapoda</taxon>
        <taxon>Insecta</taxon>
        <taxon>Pterygota</taxon>
        <taxon>Neoptera</taxon>
        <taxon>Endopterygota</taxon>
        <taxon>Siphonaptera</taxon>
        <taxon>Pulicidae</taxon>
        <taxon>Xenopsyllinae</taxon>
        <taxon>Xenopsylla</taxon>
    </lineage>
</organism>
<protein>
    <recommendedName>
        <fullName evidence="3">ABC1 atypical kinase-like domain-containing protein</fullName>
    </recommendedName>
</protein>
<dbReference type="PANTHER" id="PTHR43173:SF19">
    <property type="entry name" value="AARF DOMAIN-CONTAINING PROTEIN KINASE 1"/>
    <property type="match status" value="1"/>
</dbReference>
<dbReference type="GO" id="GO:0055088">
    <property type="term" value="P:lipid homeostasis"/>
    <property type="evidence" value="ECO:0007669"/>
    <property type="project" value="TreeGrafter"/>
</dbReference>
<feature type="chain" id="PRO_5027049632" description="ABC1 atypical kinase-like domain-containing protein" evidence="2">
    <location>
        <begin position="24"/>
        <end position="517"/>
    </location>
</feature>
<dbReference type="InterPro" id="IPR045307">
    <property type="entry name" value="ADCK1_dom"/>
</dbReference>
<dbReference type="InterPro" id="IPR004147">
    <property type="entry name" value="ABC1_dom"/>
</dbReference>
<dbReference type="InterPro" id="IPR011009">
    <property type="entry name" value="Kinase-like_dom_sf"/>
</dbReference>
<dbReference type="Pfam" id="PF03109">
    <property type="entry name" value="ABC1"/>
    <property type="match status" value="1"/>
</dbReference>
<accession>A0A6M2DWS5</accession>
<dbReference type="GO" id="GO:0007005">
    <property type="term" value="P:mitochondrion organization"/>
    <property type="evidence" value="ECO:0007669"/>
    <property type="project" value="TreeGrafter"/>
</dbReference>
<evidence type="ECO:0000259" key="3">
    <source>
        <dbReference type="Pfam" id="PF03109"/>
    </source>
</evidence>
<dbReference type="EMBL" id="GIIL01006708">
    <property type="protein sequence ID" value="NOV50434.1"/>
    <property type="molecule type" value="Transcribed_RNA"/>
</dbReference>
<name>A0A6M2DWS5_XENCH</name>